<dbReference type="CDD" id="cd19941">
    <property type="entry name" value="TIL"/>
    <property type="match status" value="1"/>
</dbReference>
<proteinExistence type="predicted"/>
<dbReference type="InterPro" id="IPR025155">
    <property type="entry name" value="WxxW_domain"/>
</dbReference>
<feature type="disulfide bond" evidence="8">
    <location>
        <begin position="1122"/>
        <end position="1176"/>
    </location>
</feature>
<dbReference type="Pfam" id="PF08742">
    <property type="entry name" value="C8"/>
    <property type="match status" value="1"/>
</dbReference>
<dbReference type="SMART" id="SM00216">
    <property type="entry name" value="VWD"/>
    <property type="match status" value="1"/>
</dbReference>
<evidence type="ECO:0000259" key="13">
    <source>
        <dbReference type="PROSITE" id="PS51233"/>
    </source>
</evidence>
<reference evidence="15" key="1">
    <citation type="journal article" date="2014" name="PLoS ONE">
        <title>The genome and linkage map of the northern pike (Esox lucius): conserved synteny revealed between the salmonid sister group and the Neoteleostei.</title>
        <authorList>
            <person name="Rondeau E.B."/>
            <person name="Minkley D.R."/>
            <person name="Leong J.S."/>
            <person name="Messmer A.M."/>
            <person name="Jantzen J.R."/>
            <person name="von Schalburg K.R."/>
            <person name="Lemon C."/>
            <person name="Bird N.H."/>
            <person name="Koop B.F."/>
        </authorList>
    </citation>
    <scope>NUCLEOTIDE SEQUENCE</scope>
</reference>
<dbReference type="InterPro" id="IPR036084">
    <property type="entry name" value="Ser_inhib-like_sf"/>
</dbReference>
<reference evidence="14" key="2">
    <citation type="submission" date="2020-02" db="EMBL/GenBank/DDBJ databases">
        <title>Esox lucius (northern pike) genome, fEsoLuc1, primary haplotype.</title>
        <authorList>
            <person name="Myers G."/>
            <person name="Karagic N."/>
            <person name="Meyer A."/>
            <person name="Pippel M."/>
            <person name="Reichard M."/>
            <person name="Winkler S."/>
            <person name="Tracey A."/>
            <person name="Sims Y."/>
            <person name="Howe K."/>
            <person name="Rhie A."/>
            <person name="Formenti G."/>
            <person name="Durbin R."/>
            <person name="Fedrigo O."/>
            <person name="Jarvis E.D."/>
        </authorList>
    </citation>
    <scope>NUCLEOTIDE SEQUENCE [LARGE SCALE GENOMIC DNA]</scope>
</reference>
<keyword evidence="3" id="KW-0732">Signal</keyword>
<dbReference type="Pfam" id="PF00094">
    <property type="entry name" value="VWD"/>
    <property type="match status" value="1"/>
</dbReference>
<reference evidence="14" key="3">
    <citation type="submission" date="2025-08" db="UniProtKB">
        <authorList>
            <consortium name="Ensembl"/>
        </authorList>
    </citation>
    <scope>IDENTIFICATION</scope>
</reference>
<dbReference type="InterPro" id="IPR001846">
    <property type="entry name" value="VWF_type-D"/>
</dbReference>
<dbReference type="GO" id="GO:0005576">
    <property type="term" value="C:extracellular region"/>
    <property type="evidence" value="ECO:0007669"/>
    <property type="project" value="UniProtKB-SubCell"/>
</dbReference>
<dbReference type="Gene3D" id="2.10.25.10">
    <property type="entry name" value="Laminin"/>
    <property type="match status" value="1"/>
</dbReference>
<evidence type="ECO:0000256" key="7">
    <source>
        <dbReference type="ARBA" id="ARBA00023180"/>
    </source>
</evidence>
<dbReference type="PROSITE" id="PS51233">
    <property type="entry name" value="VWFD"/>
    <property type="match status" value="1"/>
</dbReference>
<keyword evidence="2" id="KW-0964">Secreted</keyword>
<organism evidence="14 15">
    <name type="scientific">Esox lucius</name>
    <name type="common">Northern pike</name>
    <dbReference type="NCBI Taxonomy" id="8010"/>
    <lineage>
        <taxon>Eukaryota</taxon>
        <taxon>Metazoa</taxon>
        <taxon>Chordata</taxon>
        <taxon>Craniata</taxon>
        <taxon>Vertebrata</taxon>
        <taxon>Euteleostomi</taxon>
        <taxon>Actinopterygii</taxon>
        <taxon>Neopterygii</taxon>
        <taxon>Teleostei</taxon>
        <taxon>Protacanthopterygii</taxon>
        <taxon>Esociformes</taxon>
        <taxon>Esocidae</taxon>
        <taxon>Esox</taxon>
    </lineage>
</organism>
<dbReference type="Proteomes" id="UP000265140">
    <property type="component" value="Chromosome 19"/>
</dbReference>
<dbReference type="InterPro" id="IPR050780">
    <property type="entry name" value="Mucin_vWF_Thrombospondin_sf"/>
</dbReference>
<evidence type="ECO:0000256" key="8">
    <source>
        <dbReference type="PROSITE-ProRule" id="PRU00039"/>
    </source>
</evidence>
<dbReference type="Pfam" id="PF13330">
    <property type="entry name" value="Mucin2_WxxW"/>
    <property type="match status" value="1"/>
</dbReference>
<evidence type="ECO:0000313" key="14">
    <source>
        <dbReference type="Ensembl" id="ENSELUP00000023670.3"/>
    </source>
</evidence>
<comment type="caution">
    <text evidence="8">Lacks conserved residue(s) required for the propagation of feature annotation.</text>
</comment>
<dbReference type="InterPro" id="IPR014853">
    <property type="entry name" value="VWF/SSPO/ZAN-like_Cys-rich_dom"/>
</dbReference>
<dbReference type="SMART" id="SM00214">
    <property type="entry name" value="VWC"/>
    <property type="match status" value="2"/>
</dbReference>
<dbReference type="InterPro" id="IPR001007">
    <property type="entry name" value="VWF_dom"/>
</dbReference>
<comment type="subcellular location">
    <subcellularLocation>
        <location evidence="1">Secreted</location>
    </subcellularLocation>
</comment>
<evidence type="ECO:0000256" key="6">
    <source>
        <dbReference type="ARBA" id="ARBA00023157"/>
    </source>
</evidence>
<dbReference type="OMA" id="NCFECEC"/>
<dbReference type="InParanoid" id="A0A3P8Z4N0"/>
<sequence length="1187" mass="126334">MLGQKVTCDPGVGLICNNKDQEGPAICYNYEIRVSCCTICHSTTPPTTTPVTTTPPTTTRTTTPSTTETTTSPKSTPYTTPSTTTTVTTTPPTSTPTTTPSTTTTETTTSPKSTPTMTPSTTTTVTTTPPTSTPTISPSTKTTVTATPQTSTHTITPSTSTETTTPPTSTPTTTPSTTTTETTTSPKSTPTMTPSTTTTVTTTPPTSTPTISPSTKTTVTATPQTSTHTITPSTSTETTTPPTSTPTTTPSTTTTETTTPPKSTHITTPSTTTTVTTTPPTTTPTITPSTTTTETTTSPTSTKTPSTTTTETTTSPTSTPTPTPSTSTTITTTPPISTPTTTPSTTTTETTTSPTSTPITTSTTTTITTTPSTSTPSTTPSTTTTITTPTSIFTITPSTTTTETTTSPTSTPITTSTNTTIATTLPASTSTITPSTTTTVTTIPPASTSTITPSITSETTTPATSTLTTTPSTTPITTTTSPSTPMTVPTLSPITTKSPTSTTNPTSTSTPPPPKDCPYVDPPRKDGDSWKPNNCSTDTCVNGTIIKTFVDCEDVEELVCVNGYPPAKVYDEFGCCFHYECECICSGWGDPHYVTFDGQYYSFQENCTYVLVKEIVPRYNFRIEIDNYNCDKSGLVTCPRSLFVYYKSYTIVLTPINTETTTSLVTINGKQVFPTYSNEDLMITSTGVQLLLKIPAIQAEVMFRSIQFSVSLPYSLFHSNTEGQCGTCDNNKENDCRSPNGQIAPCPDTAHRWQIPDANKTYCKPAPPPPPPPPPPPCQPDRTKICDIIMSQVFKSCHDVIPPGPFFEACKYDVCHLTNKTIGCSSLEAYAQTCVKHSVCIDWRGSTNGLCAYKCPKPKVYKACGPAIQPTCNSRYYEKYIQPCEGIPSDQKFVCDEVREGCFCPEGTILFNTYSGTCVKNCGCTGPDGTNKQPGETWRSNCLECDCNKDTMSVQCRPVVCPTQQVVTCKEVGEVLVKETVDCCQKNKCVCDVSGCPQPPLCPLGTELNTSKGSCCLTYTCVPKSVCVFNNKEYQPGDVWSSPSDSCVQYNCTNIKDKFIPVDSKIQCPDFRPEDCIPGTETTDANGCCVSCTLSNCAVKKSTTYLQVHDCRSVVPVELAACGGACGTSSMYSAVKMGLMHSCSCCQELSTSVRQVDMVCSNGKKTSQSYTYINKCGCSVTECDDKH</sequence>
<feature type="disulfide bond" evidence="8">
    <location>
        <begin position="1126"/>
        <end position="1178"/>
    </location>
</feature>
<feature type="compositionally biased region" description="Low complexity" evidence="9">
    <location>
        <begin position="46"/>
        <end position="509"/>
    </location>
</feature>
<feature type="domain" description="VWFD" evidence="13">
    <location>
        <begin position="583"/>
        <end position="764"/>
    </location>
</feature>
<dbReference type="Bgee" id="ENSELUG00000022522">
    <property type="expression patterns" value="Expressed in nose and 7 other cell types or tissues"/>
</dbReference>
<dbReference type="PROSITE" id="PS01225">
    <property type="entry name" value="CTCK_2"/>
    <property type="match status" value="1"/>
</dbReference>
<evidence type="ECO:0000256" key="1">
    <source>
        <dbReference type="ARBA" id="ARBA00004613"/>
    </source>
</evidence>
<accession>A0A3P8Z4N0</accession>
<evidence type="ECO:0000259" key="11">
    <source>
        <dbReference type="PROSITE" id="PS50184"/>
    </source>
</evidence>
<dbReference type="PROSITE" id="PS01185">
    <property type="entry name" value="CTCK_1"/>
    <property type="match status" value="1"/>
</dbReference>
<evidence type="ECO:0000259" key="12">
    <source>
        <dbReference type="PROSITE" id="PS50853"/>
    </source>
</evidence>
<feature type="domain" description="Fibronectin type-III" evidence="12">
    <location>
        <begin position="69"/>
        <end position="168"/>
    </location>
</feature>
<keyword evidence="5" id="KW-0186">Copper</keyword>
<dbReference type="Ensembl" id="ENSELUT00000042790.3">
    <property type="protein sequence ID" value="ENSELUP00000023670.3"/>
    <property type="gene ID" value="ENSELUG00000024785.2"/>
</dbReference>
<dbReference type="SMART" id="SM00041">
    <property type="entry name" value="CT"/>
    <property type="match status" value="1"/>
</dbReference>
<keyword evidence="6 8" id="KW-1015">Disulfide bond</keyword>
<dbReference type="PANTHER" id="PTHR11339">
    <property type="entry name" value="EXTRACELLULAR MATRIX GLYCOPROTEIN RELATED"/>
    <property type="match status" value="1"/>
</dbReference>
<dbReference type="SMART" id="SM00832">
    <property type="entry name" value="C8"/>
    <property type="match status" value="1"/>
</dbReference>
<keyword evidence="15" id="KW-1185">Reference proteome</keyword>
<dbReference type="PROSITE" id="PS01208">
    <property type="entry name" value="VWFC_1"/>
    <property type="match status" value="1"/>
</dbReference>
<keyword evidence="4" id="KW-0677">Repeat</keyword>
<dbReference type="AlphaFoldDB" id="A0A3P8Z4N0"/>
<keyword evidence="7" id="KW-0325">Glycoprotein</keyword>
<dbReference type="InterPro" id="IPR003961">
    <property type="entry name" value="FN3_dom"/>
</dbReference>
<reference evidence="14" key="4">
    <citation type="submission" date="2025-09" db="UniProtKB">
        <authorList>
            <consortium name="Ensembl"/>
        </authorList>
    </citation>
    <scope>IDENTIFICATION</scope>
</reference>
<protein>
    <submittedName>
        <fullName evidence="14">Uncharacterized protein</fullName>
    </submittedName>
</protein>
<evidence type="ECO:0000256" key="9">
    <source>
        <dbReference type="SAM" id="MobiDB-lite"/>
    </source>
</evidence>
<feature type="region of interest" description="Disordered" evidence="9">
    <location>
        <begin position="46"/>
        <end position="530"/>
    </location>
</feature>
<evidence type="ECO:0000256" key="2">
    <source>
        <dbReference type="ARBA" id="ARBA00022525"/>
    </source>
</evidence>
<dbReference type="SUPFAM" id="SSF57567">
    <property type="entry name" value="Serine protease inhibitors"/>
    <property type="match status" value="1"/>
</dbReference>
<evidence type="ECO:0000259" key="10">
    <source>
        <dbReference type="PROSITE" id="PS01225"/>
    </source>
</evidence>
<dbReference type="PROSITE" id="PS50853">
    <property type="entry name" value="FN3"/>
    <property type="match status" value="1"/>
</dbReference>
<evidence type="ECO:0000256" key="4">
    <source>
        <dbReference type="ARBA" id="ARBA00022737"/>
    </source>
</evidence>
<dbReference type="STRING" id="8010.ENSELUP00000023670"/>
<feature type="disulfide bond" evidence="8">
    <location>
        <begin position="1111"/>
        <end position="1160"/>
    </location>
</feature>
<evidence type="ECO:0000256" key="3">
    <source>
        <dbReference type="ARBA" id="ARBA00022729"/>
    </source>
</evidence>
<feature type="domain" description="CTCK" evidence="10">
    <location>
        <begin position="1089"/>
        <end position="1184"/>
    </location>
</feature>
<dbReference type="PANTHER" id="PTHR11339:SF384">
    <property type="entry name" value="MUCIN-2"/>
    <property type="match status" value="1"/>
</dbReference>
<name>A0A3P8Z4N0_ESOLU</name>
<dbReference type="PROSITE" id="PS50184">
    <property type="entry name" value="VWFC_2"/>
    <property type="match status" value="1"/>
</dbReference>
<dbReference type="InterPro" id="IPR006207">
    <property type="entry name" value="Cys_knot_C"/>
</dbReference>
<evidence type="ECO:0000256" key="5">
    <source>
        <dbReference type="ARBA" id="ARBA00023008"/>
    </source>
</evidence>
<evidence type="ECO:0000313" key="15">
    <source>
        <dbReference type="Proteomes" id="UP000265140"/>
    </source>
</evidence>
<dbReference type="GeneTree" id="ENSGT00940000156076"/>
<feature type="domain" description="VWFC" evidence="11">
    <location>
        <begin position="924"/>
        <end position="992"/>
    </location>
</feature>